<reference evidence="3" key="1">
    <citation type="journal article" date="2021" name="PeerJ">
        <title>Extensive microbial diversity within the chicken gut microbiome revealed by metagenomics and culture.</title>
        <authorList>
            <person name="Gilroy R."/>
            <person name="Ravi A."/>
            <person name="Getino M."/>
            <person name="Pursley I."/>
            <person name="Horton D.L."/>
            <person name="Alikhan N.F."/>
            <person name="Baker D."/>
            <person name="Gharbi K."/>
            <person name="Hall N."/>
            <person name="Watson M."/>
            <person name="Adriaenssens E.M."/>
            <person name="Foster-Nyarko E."/>
            <person name="Jarju S."/>
            <person name="Secka A."/>
            <person name="Antonio M."/>
            <person name="Oren A."/>
            <person name="Chaudhuri R.R."/>
            <person name="La Ragione R."/>
            <person name="Hildebrand F."/>
            <person name="Pallen M.J."/>
        </authorList>
    </citation>
    <scope>NUCLEOTIDE SEQUENCE</scope>
    <source>
        <strain evidence="3">ChiSjej1B19-8411</strain>
    </source>
</reference>
<feature type="transmembrane region" description="Helical" evidence="2">
    <location>
        <begin position="136"/>
        <end position="155"/>
    </location>
</feature>
<evidence type="ECO:0000313" key="3">
    <source>
        <dbReference type="EMBL" id="HIX59091.1"/>
    </source>
</evidence>
<evidence type="ECO:0000256" key="2">
    <source>
        <dbReference type="SAM" id="Phobius"/>
    </source>
</evidence>
<keyword evidence="2" id="KW-0472">Membrane</keyword>
<gene>
    <name evidence="3" type="ORF">IAA45_05170</name>
</gene>
<feature type="transmembrane region" description="Helical" evidence="2">
    <location>
        <begin position="52"/>
        <end position="77"/>
    </location>
</feature>
<feature type="transmembrane region" description="Helical" evidence="2">
    <location>
        <begin position="21"/>
        <end position="40"/>
    </location>
</feature>
<keyword evidence="2" id="KW-0812">Transmembrane</keyword>
<feature type="transmembrane region" description="Helical" evidence="2">
    <location>
        <begin position="243"/>
        <end position="265"/>
    </location>
</feature>
<keyword evidence="2" id="KW-1133">Transmembrane helix</keyword>
<evidence type="ECO:0000313" key="4">
    <source>
        <dbReference type="Proteomes" id="UP000886817"/>
    </source>
</evidence>
<feature type="transmembrane region" description="Helical" evidence="2">
    <location>
        <begin position="189"/>
        <end position="206"/>
    </location>
</feature>
<feature type="transmembrane region" description="Helical" evidence="2">
    <location>
        <begin position="213"/>
        <end position="237"/>
    </location>
</feature>
<dbReference type="EMBL" id="DXEX01000117">
    <property type="protein sequence ID" value="HIX59091.1"/>
    <property type="molecule type" value="Genomic_DNA"/>
</dbReference>
<sequence>MTVLLEFKQRLKDFYGEYESYVLPVLKFVLALVYFFWINGVTGFSDPLTSPFVVLILALFCAILPENMIMWFGFALIIGNCYSLGIEVAGFAAVLILLMLILFLRFSAKCNLIMAITPIGFAAQIPAVVPIGSGLLCSPIAAFPGGCSVILYYFLQFLDEQSTVLMNTDTEITQKIKLMADGLMGNEEMWLTVLAFVAVILLVDLIRTRSLDYAWRISIVVGGVTYILVMLAGGLFLEVEVNMVSVIIFAVIAVILGLVLEFFAFGGDYTRTEKIEYEDDEYFYYVKAVPKVSITASKRKIKKINGGREQEARHTPEEETVVEYANPIFEEDSWESTPDISEAPQTTSPNPGDRVVPEIEKPEIDTVDFEKKLEESLKDL</sequence>
<accession>A0A9D1WH19</accession>
<comment type="caution">
    <text evidence="3">The sequence shown here is derived from an EMBL/GenBank/DDBJ whole genome shotgun (WGS) entry which is preliminary data.</text>
</comment>
<dbReference type="Proteomes" id="UP000886817">
    <property type="component" value="Unassembled WGS sequence"/>
</dbReference>
<reference evidence="3" key="2">
    <citation type="submission" date="2021-04" db="EMBL/GenBank/DDBJ databases">
        <authorList>
            <person name="Gilroy R."/>
        </authorList>
    </citation>
    <scope>NUCLEOTIDE SEQUENCE</scope>
    <source>
        <strain evidence="3">ChiSjej1B19-8411</strain>
    </source>
</reference>
<feature type="compositionally biased region" description="Polar residues" evidence="1">
    <location>
        <begin position="335"/>
        <end position="350"/>
    </location>
</feature>
<feature type="region of interest" description="Disordered" evidence="1">
    <location>
        <begin position="331"/>
        <end position="361"/>
    </location>
</feature>
<protein>
    <submittedName>
        <fullName evidence="3">Uncharacterized protein</fullName>
    </submittedName>
</protein>
<feature type="transmembrane region" description="Helical" evidence="2">
    <location>
        <begin position="112"/>
        <end position="129"/>
    </location>
</feature>
<organism evidence="3 4">
    <name type="scientific">Candidatus Blautia gallistercoris</name>
    <dbReference type="NCBI Taxonomy" id="2838490"/>
    <lineage>
        <taxon>Bacteria</taxon>
        <taxon>Bacillati</taxon>
        <taxon>Bacillota</taxon>
        <taxon>Clostridia</taxon>
        <taxon>Lachnospirales</taxon>
        <taxon>Lachnospiraceae</taxon>
        <taxon>Blautia</taxon>
    </lineage>
</organism>
<feature type="transmembrane region" description="Helical" evidence="2">
    <location>
        <begin position="84"/>
        <end position="106"/>
    </location>
</feature>
<proteinExistence type="predicted"/>
<dbReference type="AlphaFoldDB" id="A0A9D1WH19"/>
<evidence type="ECO:0000256" key="1">
    <source>
        <dbReference type="SAM" id="MobiDB-lite"/>
    </source>
</evidence>
<name>A0A9D1WH19_9FIRM</name>